<dbReference type="Pfam" id="PF25794">
    <property type="entry name" value="SACS"/>
    <property type="match status" value="1"/>
</dbReference>
<evidence type="ECO:0000259" key="2">
    <source>
        <dbReference type="Pfam" id="PF25794"/>
    </source>
</evidence>
<dbReference type="PANTHER" id="PTHR32387:SF0">
    <property type="entry name" value="PROTEIN NO VEIN"/>
    <property type="match status" value="1"/>
</dbReference>
<dbReference type="SUPFAM" id="SSF55874">
    <property type="entry name" value="ATPase domain of HSP90 chaperone/DNA topoisomerase II/histidine kinase"/>
    <property type="match status" value="1"/>
</dbReference>
<dbReference type="STRING" id="1314777.A0A164VBS9"/>
<feature type="domain" description="Sacsin/Nov" evidence="2">
    <location>
        <begin position="45"/>
        <end position="149"/>
    </location>
</feature>
<evidence type="ECO:0000313" key="3">
    <source>
        <dbReference type="EMBL" id="KZS94007.1"/>
    </source>
</evidence>
<name>A0A164VBS9_9AGAM</name>
<dbReference type="PANTHER" id="PTHR32387">
    <property type="entry name" value="WU:FJ29H11"/>
    <property type="match status" value="1"/>
</dbReference>
<keyword evidence="4" id="KW-1185">Reference proteome</keyword>
<proteinExistence type="predicted"/>
<dbReference type="NCBIfam" id="NF047352">
    <property type="entry name" value="P_loop_sacsin"/>
    <property type="match status" value="1"/>
</dbReference>
<dbReference type="Gene3D" id="3.30.565.10">
    <property type="entry name" value="Histidine kinase-like ATPase, C-terminal domain"/>
    <property type="match status" value="1"/>
</dbReference>
<dbReference type="InterPro" id="IPR052957">
    <property type="entry name" value="Auxin_embryo_med"/>
</dbReference>
<evidence type="ECO:0000313" key="4">
    <source>
        <dbReference type="Proteomes" id="UP000076722"/>
    </source>
</evidence>
<dbReference type="OrthoDB" id="1262810at2759"/>
<protein>
    <recommendedName>
        <fullName evidence="2">Sacsin/Nov domain-containing protein</fullName>
    </recommendedName>
</protein>
<reference evidence="3 4" key="1">
    <citation type="journal article" date="2016" name="Mol. Biol. Evol.">
        <title>Comparative Genomics of Early-Diverging Mushroom-Forming Fungi Provides Insights into the Origins of Lignocellulose Decay Capabilities.</title>
        <authorList>
            <person name="Nagy L.G."/>
            <person name="Riley R."/>
            <person name="Tritt A."/>
            <person name="Adam C."/>
            <person name="Daum C."/>
            <person name="Floudas D."/>
            <person name="Sun H."/>
            <person name="Yadav J.S."/>
            <person name="Pangilinan J."/>
            <person name="Larsson K.H."/>
            <person name="Matsuura K."/>
            <person name="Barry K."/>
            <person name="Labutti K."/>
            <person name="Kuo R."/>
            <person name="Ohm R.A."/>
            <person name="Bhattacharya S.S."/>
            <person name="Shirouzu T."/>
            <person name="Yoshinaga Y."/>
            <person name="Martin F.M."/>
            <person name="Grigoriev I.V."/>
            <person name="Hibbett D.S."/>
        </authorList>
    </citation>
    <scope>NUCLEOTIDE SEQUENCE [LARGE SCALE GENOMIC DNA]</scope>
    <source>
        <strain evidence="3 4">HHB9708</strain>
    </source>
</reference>
<accession>A0A164VBS9</accession>
<organism evidence="3 4">
    <name type="scientific">Sistotremastrum niveocremeum HHB9708</name>
    <dbReference type="NCBI Taxonomy" id="1314777"/>
    <lineage>
        <taxon>Eukaryota</taxon>
        <taxon>Fungi</taxon>
        <taxon>Dikarya</taxon>
        <taxon>Basidiomycota</taxon>
        <taxon>Agaricomycotina</taxon>
        <taxon>Agaricomycetes</taxon>
        <taxon>Sistotremastrales</taxon>
        <taxon>Sistotremastraceae</taxon>
        <taxon>Sertulicium</taxon>
        <taxon>Sertulicium niveocremeum</taxon>
    </lineage>
</organism>
<dbReference type="InterPro" id="IPR036890">
    <property type="entry name" value="HATPase_C_sf"/>
</dbReference>
<dbReference type="InterPro" id="IPR058210">
    <property type="entry name" value="SACS/Nov_dom"/>
</dbReference>
<dbReference type="EMBL" id="KV419405">
    <property type="protein sequence ID" value="KZS94007.1"/>
    <property type="molecule type" value="Genomic_DNA"/>
</dbReference>
<feature type="region of interest" description="Disordered" evidence="1">
    <location>
        <begin position="1247"/>
        <end position="1272"/>
    </location>
</feature>
<evidence type="ECO:0000256" key="1">
    <source>
        <dbReference type="SAM" id="MobiDB-lite"/>
    </source>
</evidence>
<feature type="compositionally biased region" description="Low complexity" evidence="1">
    <location>
        <begin position="1255"/>
        <end position="1265"/>
    </location>
</feature>
<dbReference type="Proteomes" id="UP000076722">
    <property type="component" value="Unassembled WGS sequence"/>
</dbReference>
<gene>
    <name evidence="3" type="ORF">SISNIDRAFT_453715</name>
</gene>
<sequence length="1463" mass="165909">MDVIKEIRRKKGYDEEMMRNADPHMVEWLTDTRANLHRSIEKLAVEIYSKSTHFIFELIQNADDSKYTNEVPTLYFKLREDQLITECNEEGFTAEDVKSICNSGDSTKSGKIGYIGEKGIGFKSVFQVSDVVHICSREFMFKFDATQTCGMLTPIWDPLPEHERTNLTRFTLDLKANVDRDALASELMTLSPSLLLFLRQLRSITLDVKLRSGKLSRVTLRHITGEDRSIVILEKKTSSMLETQKYYVIKKVVPTHPGEKRRANVRESEIVLAFPVASDLTPKISSQAVHAFLPLRDYGFSFVIQADFLASANREDLLTDLSWNKQLRSGITATFSQAVEDFKARSQLQYTWVRFLPSSIFDPFFSGLETSIIEDLKQRPIILDSKGVYHRPRDVLIAPSRFRDERGQPLLEPAFLPTPFVYLSSSYMEKDHVHLRRLGVRSIDEDLFVQGLALMLVSLDPSSRTDGWHEAVCQALYSIRSQIPVKKRRSYDYETTWPSHEVRALRLLPMKDGRWVPANSITDVYFDSALSNIPANLGIHLLNPGIEPNTWRHCLYAALGVKVANEENIAAQILKRHSTGEPNLIRMDDMISDALWFFESQYCPSSTGIKLRVVTDSLESAWANTVYVDYQDSSYSIKLHGILKAPFLHSAYFRKCQTPEQLAKFVEWLRLRLGLHICPRLIDGQLSPEFKALCLSLNMQDLLCVIQQSWTSWSNSDLGPSAIAYLGNLTTTCQDGKSYCIKDTYLGTTHLKQFDGLPFLSVKDAENPEWMFLERLGVSTKLDGALYLRLLRRLKDQGSHDEEQIQSLYQSLQNHFVDAPEAIKQAFASEPLVYLKNKHSWVTTCKVVWKGARSMTSKVALEKMYQGLSKLMRDLLNIQDCGPDLLVEELRLISETWRNQQIPKEQSQAISDKLIDLCDFLDGQEYSGDAAIAWLQRLASLPIFPVDSPSHGMTLRAIGEKIYVADPTGHLSSIFRSKVEILSFNNTTILHIQRLLKSPVFKSHVRTLEDSVVRTSVPAGRATTEAAEARKIQYRANFVKSYIQGTFPNKCNYEVLQLLDNLQNVSIQLVPDIQSTYTLQDITQVTTDEIVLVRKDTELTIFTSLAPSTRRNLKISNEFANLLPIETHMFHVCIYQDLELVEGLFNMKGIDVPALQNVDQHIEAMLVHEDRHIEAMLVDEALLHTQHYSPSREAPRLYAPRHTQALVVTDNDRDECNDRNNDAKYLSEVERAAQNVTTLGSVIRSRLAVPQAHDPSSGSQRGPSSRTDRSAPSNTQLLELTHAASGFQDSAAFSPDLDIATISGICGEYFIYKVFSNVLPGFDASHWTSDIKGRIPGMAPHGTPAPADFEYRDARGVLTRHIYGQEVMDAWKDGWPTYYMEVKATTQDLQEKLSMSKSQVQFASQCSLSRASDPPGAVYILIRVWKVLRDPQWKLYVDPHTLLYTGELEIVSPNLELKPVSAL</sequence>